<comment type="catalytic activity">
    <reaction evidence="1">
        <text>ATP + H2O = ADP + phosphate + H(+)</text>
        <dbReference type="Rhea" id="RHEA:13065"/>
        <dbReference type="ChEBI" id="CHEBI:15377"/>
        <dbReference type="ChEBI" id="CHEBI:15378"/>
        <dbReference type="ChEBI" id="CHEBI:30616"/>
        <dbReference type="ChEBI" id="CHEBI:43474"/>
        <dbReference type="ChEBI" id="CHEBI:456216"/>
    </reaction>
</comment>
<dbReference type="AlphaFoldDB" id="A0A4D9CZE7"/>
<comment type="similarity">
    <text evidence="2">Belongs to the actin family.</text>
</comment>
<keyword evidence="5" id="KW-1185">Reference proteome</keyword>
<dbReference type="SMART" id="SM00268">
    <property type="entry name" value="ACTIN"/>
    <property type="match status" value="1"/>
</dbReference>
<dbReference type="EMBL" id="SDOX01000122">
    <property type="protein sequence ID" value="TFJ81758.1"/>
    <property type="molecule type" value="Genomic_DNA"/>
</dbReference>
<feature type="compositionally biased region" description="Basic and acidic residues" evidence="3">
    <location>
        <begin position="426"/>
        <end position="435"/>
    </location>
</feature>
<dbReference type="Gene3D" id="3.90.640.10">
    <property type="entry name" value="Actin, Chain A, domain 4"/>
    <property type="match status" value="1"/>
</dbReference>
<gene>
    <name evidence="4" type="ORF">NSK_007006</name>
</gene>
<name>A0A4D9CZE7_9STRA</name>
<dbReference type="Pfam" id="PF00022">
    <property type="entry name" value="Actin"/>
    <property type="match status" value="2"/>
</dbReference>
<evidence type="ECO:0000256" key="2">
    <source>
        <dbReference type="RuleBase" id="RU000487"/>
    </source>
</evidence>
<dbReference type="InterPro" id="IPR004000">
    <property type="entry name" value="Actin"/>
</dbReference>
<evidence type="ECO:0000313" key="4">
    <source>
        <dbReference type="EMBL" id="TFJ81758.1"/>
    </source>
</evidence>
<dbReference type="Gene3D" id="3.30.420.40">
    <property type="match status" value="2"/>
</dbReference>
<evidence type="ECO:0000313" key="5">
    <source>
        <dbReference type="Proteomes" id="UP000355283"/>
    </source>
</evidence>
<dbReference type="OrthoDB" id="198139at2759"/>
<protein>
    <recommendedName>
        <fullName evidence="6">Actin</fullName>
    </recommendedName>
</protein>
<feature type="region of interest" description="Disordered" evidence="3">
    <location>
        <begin position="320"/>
        <end position="342"/>
    </location>
</feature>
<dbReference type="PANTHER" id="PTHR11937">
    <property type="entry name" value="ACTIN"/>
    <property type="match status" value="1"/>
</dbReference>
<dbReference type="CDD" id="cd10207">
    <property type="entry name" value="ASKHA_NBD_Arp10"/>
    <property type="match status" value="1"/>
</dbReference>
<dbReference type="SUPFAM" id="SSF53067">
    <property type="entry name" value="Actin-like ATPase domain"/>
    <property type="match status" value="2"/>
</dbReference>
<comment type="caution">
    <text evidence="4">The sequence shown here is derived from an EMBL/GenBank/DDBJ whole genome shotgun (WGS) entry which is preliminary data.</text>
</comment>
<organism evidence="4 5">
    <name type="scientific">Nannochloropsis salina CCMP1776</name>
    <dbReference type="NCBI Taxonomy" id="1027361"/>
    <lineage>
        <taxon>Eukaryota</taxon>
        <taxon>Sar</taxon>
        <taxon>Stramenopiles</taxon>
        <taxon>Ochrophyta</taxon>
        <taxon>Eustigmatophyceae</taxon>
        <taxon>Eustigmatales</taxon>
        <taxon>Monodopsidaceae</taxon>
        <taxon>Microchloropsis</taxon>
        <taxon>Microchloropsis salina</taxon>
    </lineage>
</organism>
<proteinExistence type="inferred from homology"/>
<evidence type="ECO:0000256" key="3">
    <source>
        <dbReference type="SAM" id="MobiDB-lite"/>
    </source>
</evidence>
<feature type="region of interest" description="Disordered" evidence="3">
    <location>
        <begin position="396"/>
        <end position="435"/>
    </location>
</feature>
<accession>A0A4D9CZE7</accession>
<sequence>MVKDTVVLDLGSAIIKCGFAGESSPRHLLPSPLDNWSRQAASRGWGIEEWTQSLGPLLVRLLVHCLHVRPSRNKVLICEPLAGSKTFREALNYVLFQWLRVPAIVMAPSLEMPLYTAGAETGLVVDVGFRESHVLAVAFGRPLLHTYAVVGMGALTLLDRARELLESAATAKKEGGGLSGQRGDRLPLELLQDIVTRACFVVGKEDCQVDAESIAYEEKGFKLTLTPELRSTVAEGLFAESVDDGESLPIAVLECLRRCPRDVRRLLASHVLVSGGVAMLPGFCPRLAEEVKQRARVRNRYQELCPLLLGYQGTSRAHEALAPSAHAPSIPPPPASSRASPPSPSALCLVAGAALLAPRNVLSWVGGSIYAGLLETLPADASPFLLRGSYMTAVSTRGRSSQDSGEGQGGRVPVLQEGLSTAGGRDVLKDGSRDV</sequence>
<dbReference type="Proteomes" id="UP000355283">
    <property type="component" value="Unassembled WGS sequence"/>
</dbReference>
<evidence type="ECO:0000256" key="1">
    <source>
        <dbReference type="ARBA" id="ARBA00049360"/>
    </source>
</evidence>
<evidence type="ECO:0008006" key="6">
    <source>
        <dbReference type="Google" id="ProtNLM"/>
    </source>
</evidence>
<reference evidence="4 5" key="1">
    <citation type="submission" date="2019-01" db="EMBL/GenBank/DDBJ databases">
        <title>Nuclear Genome Assembly of the Microalgal Biofuel strain Nannochloropsis salina CCMP1776.</title>
        <authorList>
            <person name="Hovde B."/>
        </authorList>
    </citation>
    <scope>NUCLEOTIDE SEQUENCE [LARGE SCALE GENOMIC DNA]</scope>
    <source>
        <strain evidence="4 5">CCMP1776</strain>
    </source>
</reference>
<dbReference type="InterPro" id="IPR043129">
    <property type="entry name" value="ATPase_NBD"/>
</dbReference>
<feature type="compositionally biased region" description="Polar residues" evidence="3">
    <location>
        <begin position="396"/>
        <end position="405"/>
    </location>
</feature>